<organism evidence="2 3">
    <name type="scientific">Eiseniibacteriota bacterium</name>
    <dbReference type="NCBI Taxonomy" id="2212470"/>
    <lineage>
        <taxon>Bacteria</taxon>
        <taxon>Candidatus Eiseniibacteriota</taxon>
    </lineage>
</organism>
<sequence>MQGEQPAAPASPGPRLALVGVESDPAEASPTPTPKPDPPAKLIPKPESFPPDSMDRLRAWGLSKGFGPRVLNAGLERFREWDPLKRPRRKLSQWESAFMRITREGVEDGKIAKDQDQKPKGQAYEEWRGHQHEAAP</sequence>
<evidence type="ECO:0000256" key="1">
    <source>
        <dbReference type="SAM" id="MobiDB-lite"/>
    </source>
</evidence>
<reference evidence="2" key="1">
    <citation type="submission" date="2020-04" db="EMBL/GenBank/DDBJ databases">
        <authorList>
            <person name="Zhang T."/>
        </authorList>
    </citation>
    <scope>NUCLEOTIDE SEQUENCE</scope>
    <source>
        <strain evidence="2">HKST-UBA02</strain>
    </source>
</reference>
<evidence type="ECO:0000313" key="2">
    <source>
        <dbReference type="EMBL" id="MCA9759605.1"/>
    </source>
</evidence>
<name>A0A956SGC9_UNCEI</name>
<feature type="region of interest" description="Disordered" evidence="1">
    <location>
        <begin position="1"/>
        <end position="56"/>
    </location>
</feature>
<reference evidence="2" key="2">
    <citation type="journal article" date="2021" name="Microbiome">
        <title>Successional dynamics and alternative stable states in a saline activated sludge microbial community over 9 years.</title>
        <authorList>
            <person name="Wang Y."/>
            <person name="Ye J."/>
            <person name="Ju F."/>
            <person name="Liu L."/>
            <person name="Boyd J.A."/>
            <person name="Deng Y."/>
            <person name="Parks D.H."/>
            <person name="Jiang X."/>
            <person name="Yin X."/>
            <person name="Woodcroft B.J."/>
            <person name="Tyson G.W."/>
            <person name="Hugenholtz P."/>
            <person name="Polz M.F."/>
            <person name="Zhang T."/>
        </authorList>
    </citation>
    <scope>NUCLEOTIDE SEQUENCE</scope>
    <source>
        <strain evidence="2">HKST-UBA02</strain>
    </source>
</reference>
<dbReference type="EMBL" id="JAGQHS010000408">
    <property type="protein sequence ID" value="MCA9759605.1"/>
    <property type="molecule type" value="Genomic_DNA"/>
</dbReference>
<gene>
    <name evidence="2" type="ORF">KDA27_27665</name>
</gene>
<protein>
    <submittedName>
        <fullName evidence="2">Uncharacterized protein</fullName>
    </submittedName>
</protein>
<dbReference type="AlphaFoldDB" id="A0A956SGC9"/>
<proteinExistence type="predicted"/>
<comment type="caution">
    <text evidence="2">The sequence shown here is derived from an EMBL/GenBank/DDBJ whole genome shotgun (WGS) entry which is preliminary data.</text>
</comment>
<feature type="region of interest" description="Disordered" evidence="1">
    <location>
        <begin position="106"/>
        <end position="136"/>
    </location>
</feature>
<evidence type="ECO:0000313" key="3">
    <source>
        <dbReference type="Proteomes" id="UP000739538"/>
    </source>
</evidence>
<accession>A0A956SGC9</accession>
<dbReference type="Proteomes" id="UP000739538">
    <property type="component" value="Unassembled WGS sequence"/>
</dbReference>
<feature type="compositionally biased region" description="Pro residues" evidence="1">
    <location>
        <begin position="31"/>
        <end position="41"/>
    </location>
</feature>